<evidence type="ECO:0000256" key="1">
    <source>
        <dbReference type="SAM" id="Coils"/>
    </source>
</evidence>
<dbReference type="EMBL" id="OU892292">
    <property type="protein sequence ID" value="CAH1125734.1"/>
    <property type="molecule type" value="Genomic_DNA"/>
</dbReference>
<sequence>MDREFCPEKHNFTLVKERIIKTSQMIEMYKNKEATLAKATKAFKNLKALCETKTKNLARLEHDNNLISYRNNILTQKIDEFNTNYNKILKELENLKPEYEKLLEKYNDKLIEFQNLDARYNQLLKQCICHQEFDENQFKYKGMKIYRELKQDYNRLKRKIEFCNCELLELPEHKEESSEDEEVPQILKEAKIIQEIDLVTRFTESPVIEDSHPSIIITPPTPNAETKDNFILQTPIEALKQRQIERRRKYWIPNNFTNFPSRKSSSVKTRKCLSKILSQLVKAKITNIITKRRRKRRLGEFTSETEPELERLFDRKGILGRNRRLVALAKIQNPNSSDSDMLDSGLVSASPKNSTDNDTWLNSDKILAQDQSSSLEELQQRKESLDLEVCKGQSNSLEVESKILEDPSLEKSLDFDLGVCKDRTNTLEELQREKTLHLGVCKGQINTVGELQREETLHLGVCKGQINTVEELQPLDLEVSENQTNTLEELLNLGVCENQTLEKLKKEKTLHLGVCKGQINTVEELQQEEPLDLGVSENQTNTLEKLLNLEVCEDRTLEKLQREETLHLGVCKGQSNTVEELQQEELLDLGVSENQTNTLEELLNLGVCEDRTLEKLQREETLHLGVCKGQSNTVEELQPEKPPDLGVSENQTNTLEELLNLGVCEDRTLEKLQREETLHLGVCKGQSNTVEELQREKPLDLGVSENQTNTLEELQREETLHLGVCKGQSNTVEQLQQEELLNLEVCEGQVNTVEELQREVKLKMSNLEHPNVDLEICRAETNNLEELQREEALDLGICNLEELQTKEILELPNLDLAACETLEDLQKEILDEEELPNLDSKTCETQSQILEDLIVEPNLKPCNAHEKLLNSETLDSELSTSPSDSLINILKSLETMKYSPMLSPLPPSPQPIKSRVATTSKAITFDDYVDLEADLYLSDEEPKLPNKGSFGLEEPQKPQRSPHKRKRNRDVLGHILEGMEPLKQPIATLTETDRPMSPDIIELPCKLPKLIPLEKHQKLSNMEARALMDQLIMFSSSEPILNDIIIKLSGQTTGLIAWIILDKLRTDIGKIQKPTNPDCPSLTQLQQILLGFLCKLDKSNYPGIVDKFLDMADKAVRRRHNNNITRLFVALCKMRNDLLRARRFVFNCFYYNRNLAPLSVMFVALRMFPQILPFAADDDPLAKSLVQICFSKLKTCVKFVHFGHLLQDYYNYTIQPIDLVFNEFFHKYIKNPAKKQIEFSLLLLIIHQERDWIFDKIQSRFWPLYDVIPCSNSNLKATLILFIGKVCTRFESEDIIGQVKQWFENLKQVESSTLVKQSLAYVHKKYPKISND</sequence>
<evidence type="ECO:0000313" key="4">
    <source>
        <dbReference type="Proteomes" id="UP001152799"/>
    </source>
</evidence>
<gene>
    <name evidence="3" type="ORF">CEUTPL_LOCUS4628</name>
</gene>
<dbReference type="InterPro" id="IPR036770">
    <property type="entry name" value="Ankyrin_rpt-contain_sf"/>
</dbReference>
<dbReference type="SUPFAM" id="SSF48403">
    <property type="entry name" value="Ankyrin repeat"/>
    <property type="match status" value="1"/>
</dbReference>
<reference evidence="3" key="1">
    <citation type="submission" date="2022-01" db="EMBL/GenBank/DDBJ databases">
        <authorList>
            <person name="King R."/>
        </authorList>
    </citation>
    <scope>NUCLEOTIDE SEQUENCE</scope>
</reference>
<dbReference type="OrthoDB" id="6368736at2759"/>
<protein>
    <submittedName>
        <fullName evidence="3">Uncharacterized protein</fullName>
    </submittedName>
</protein>
<proteinExistence type="predicted"/>
<evidence type="ECO:0000313" key="3">
    <source>
        <dbReference type="EMBL" id="CAH1125734.1"/>
    </source>
</evidence>
<feature type="region of interest" description="Disordered" evidence="2">
    <location>
        <begin position="940"/>
        <end position="968"/>
    </location>
</feature>
<dbReference type="Proteomes" id="UP001152799">
    <property type="component" value="Chromosome 16"/>
</dbReference>
<evidence type="ECO:0000256" key="2">
    <source>
        <dbReference type="SAM" id="MobiDB-lite"/>
    </source>
</evidence>
<accession>A0A9P0DH91</accession>
<organism evidence="3 4">
    <name type="scientific">Ceutorhynchus assimilis</name>
    <name type="common">cabbage seed weevil</name>
    <dbReference type="NCBI Taxonomy" id="467358"/>
    <lineage>
        <taxon>Eukaryota</taxon>
        <taxon>Metazoa</taxon>
        <taxon>Ecdysozoa</taxon>
        <taxon>Arthropoda</taxon>
        <taxon>Hexapoda</taxon>
        <taxon>Insecta</taxon>
        <taxon>Pterygota</taxon>
        <taxon>Neoptera</taxon>
        <taxon>Endopterygota</taxon>
        <taxon>Coleoptera</taxon>
        <taxon>Polyphaga</taxon>
        <taxon>Cucujiformia</taxon>
        <taxon>Curculionidae</taxon>
        <taxon>Ceutorhynchinae</taxon>
        <taxon>Ceutorhynchus</taxon>
    </lineage>
</organism>
<keyword evidence="4" id="KW-1185">Reference proteome</keyword>
<name>A0A9P0DH91_9CUCU</name>
<feature type="region of interest" description="Disordered" evidence="2">
    <location>
        <begin position="336"/>
        <end position="358"/>
    </location>
</feature>
<keyword evidence="1" id="KW-0175">Coiled coil</keyword>
<feature type="coiled-coil region" evidence="1">
    <location>
        <begin position="29"/>
        <end position="109"/>
    </location>
</feature>